<dbReference type="InterPro" id="IPR022700">
    <property type="entry name" value="CLIP"/>
</dbReference>
<keyword evidence="1" id="KW-0645">Protease</keyword>
<evidence type="ECO:0008006" key="10">
    <source>
        <dbReference type="Google" id="ProtNLM"/>
    </source>
</evidence>
<proteinExistence type="predicted"/>
<gene>
    <name evidence="8" type="ORF">J437_LFUL011099</name>
</gene>
<dbReference type="InterPro" id="IPR043504">
    <property type="entry name" value="Peptidase_S1_PA_chymotrypsin"/>
</dbReference>
<evidence type="ECO:0000256" key="3">
    <source>
        <dbReference type="ARBA" id="ARBA00022801"/>
    </source>
</evidence>
<reference evidence="8" key="1">
    <citation type="submission" date="2013-04" db="EMBL/GenBank/DDBJ databases">
        <authorList>
            <person name="Qu J."/>
            <person name="Murali S.C."/>
            <person name="Bandaranaike D."/>
            <person name="Bellair M."/>
            <person name="Blankenburg K."/>
            <person name="Chao H."/>
            <person name="Dinh H."/>
            <person name="Doddapaneni H."/>
            <person name="Downs B."/>
            <person name="Dugan-Rocha S."/>
            <person name="Elkadiri S."/>
            <person name="Gnanaolivu R.D."/>
            <person name="Hernandez B."/>
            <person name="Javaid M."/>
            <person name="Jayaseelan J.C."/>
            <person name="Lee S."/>
            <person name="Li M."/>
            <person name="Ming W."/>
            <person name="Munidasa M."/>
            <person name="Muniz J."/>
            <person name="Nguyen L."/>
            <person name="Ongeri F."/>
            <person name="Osuji N."/>
            <person name="Pu L.-L."/>
            <person name="Puazo M."/>
            <person name="Qu C."/>
            <person name="Quiroz J."/>
            <person name="Raj R."/>
            <person name="Weissenberger G."/>
            <person name="Xin Y."/>
            <person name="Zou X."/>
            <person name="Han Y."/>
            <person name="Richards S."/>
            <person name="Worley K."/>
            <person name="Muzny D."/>
            <person name="Gibbs R."/>
        </authorList>
    </citation>
    <scope>NUCLEOTIDE SEQUENCE</scope>
    <source>
        <strain evidence="8">Sampled in the wild</strain>
    </source>
</reference>
<sequence length="186" mass="20305">MLGLKFLAGDTCSGAEGRNGVCQLLRDCPGVQDGIKKGIRPEICGFQGREPIICCPAMGIQSLTSRVPGETAGKTDDGSSNLLKVRLDIYELSVCQKAYEVEIRSTNQLRRGIVNTMLCAGVLEGKRDTCQGDSGGPLQYATRRKCLYEVWGVTSFGKVCAFPNSPSIYSKVFEYIPWIEDIVWPA</sequence>
<dbReference type="AlphaFoldDB" id="A0A8K0KLN1"/>
<dbReference type="InterPro" id="IPR001254">
    <property type="entry name" value="Trypsin_dom"/>
</dbReference>
<dbReference type="PROSITE" id="PS50240">
    <property type="entry name" value="TRYPSIN_DOM"/>
    <property type="match status" value="1"/>
</dbReference>
<keyword evidence="5" id="KW-1015">Disulfide bond</keyword>
<dbReference type="Pfam" id="PF00089">
    <property type="entry name" value="Trypsin"/>
    <property type="match status" value="1"/>
</dbReference>
<dbReference type="GO" id="GO:0006508">
    <property type="term" value="P:proteolysis"/>
    <property type="evidence" value="ECO:0007669"/>
    <property type="project" value="UniProtKB-KW"/>
</dbReference>
<dbReference type="GO" id="GO:0005615">
    <property type="term" value="C:extracellular space"/>
    <property type="evidence" value="ECO:0007669"/>
    <property type="project" value="TreeGrafter"/>
</dbReference>
<dbReference type="SUPFAM" id="SSF50494">
    <property type="entry name" value="Trypsin-like serine proteases"/>
    <property type="match status" value="1"/>
</dbReference>
<evidence type="ECO:0000256" key="2">
    <source>
        <dbReference type="ARBA" id="ARBA00022729"/>
    </source>
</evidence>
<reference evidence="8" key="2">
    <citation type="submission" date="2017-10" db="EMBL/GenBank/DDBJ databases">
        <title>Ladona fulva Genome sequencing and assembly.</title>
        <authorList>
            <person name="Murali S."/>
            <person name="Richards S."/>
            <person name="Bandaranaike D."/>
            <person name="Bellair M."/>
            <person name="Blankenburg K."/>
            <person name="Chao H."/>
            <person name="Dinh H."/>
            <person name="Doddapaneni H."/>
            <person name="Dugan-Rocha S."/>
            <person name="Elkadiri S."/>
            <person name="Gnanaolivu R."/>
            <person name="Hernandez B."/>
            <person name="Skinner E."/>
            <person name="Javaid M."/>
            <person name="Lee S."/>
            <person name="Li M."/>
            <person name="Ming W."/>
            <person name="Munidasa M."/>
            <person name="Muniz J."/>
            <person name="Nguyen L."/>
            <person name="Hughes D."/>
            <person name="Osuji N."/>
            <person name="Pu L.-L."/>
            <person name="Puazo M."/>
            <person name="Qu C."/>
            <person name="Quiroz J."/>
            <person name="Raj R."/>
            <person name="Weissenberger G."/>
            <person name="Xin Y."/>
            <person name="Zou X."/>
            <person name="Han Y."/>
            <person name="Worley K."/>
            <person name="Muzny D."/>
            <person name="Gibbs R."/>
        </authorList>
    </citation>
    <scope>NUCLEOTIDE SEQUENCE</scope>
    <source>
        <strain evidence="8">Sampled in the wild</strain>
    </source>
</reference>
<dbReference type="InterPro" id="IPR050127">
    <property type="entry name" value="Serine_Proteases_S1"/>
</dbReference>
<keyword evidence="3" id="KW-0378">Hydrolase</keyword>
<keyword evidence="2" id="KW-0732">Signal</keyword>
<keyword evidence="4" id="KW-0720">Serine protease</keyword>
<evidence type="ECO:0000256" key="4">
    <source>
        <dbReference type="ARBA" id="ARBA00022825"/>
    </source>
</evidence>
<dbReference type="Gene3D" id="2.40.10.10">
    <property type="entry name" value="Trypsin-like serine proteases"/>
    <property type="match status" value="1"/>
</dbReference>
<evidence type="ECO:0000256" key="1">
    <source>
        <dbReference type="ARBA" id="ARBA00022670"/>
    </source>
</evidence>
<dbReference type="InterPro" id="IPR033116">
    <property type="entry name" value="TRYPSIN_SER"/>
</dbReference>
<keyword evidence="9" id="KW-1185">Reference proteome</keyword>
<dbReference type="InterPro" id="IPR038565">
    <property type="entry name" value="CLIP_sf"/>
</dbReference>
<dbReference type="GO" id="GO:0004252">
    <property type="term" value="F:serine-type endopeptidase activity"/>
    <property type="evidence" value="ECO:0007669"/>
    <property type="project" value="InterPro"/>
</dbReference>
<feature type="domain" description="Clip" evidence="7">
    <location>
        <begin position="11"/>
        <end position="55"/>
    </location>
</feature>
<dbReference type="SMART" id="SM00680">
    <property type="entry name" value="CLIP"/>
    <property type="match status" value="1"/>
</dbReference>
<dbReference type="EMBL" id="KZ308822">
    <property type="protein sequence ID" value="KAG8234523.1"/>
    <property type="molecule type" value="Genomic_DNA"/>
</dbReference>
<evidence type="ECO:0000256" key="5">
    <source>
        <dbReference type="ARBA" id="ARBA00023157"/>
    </source>
</evidence>
<dbReference type="InterPro" id="IPR009003">
    <property type="entry name" value="Peptidase_S1_PA"/>
</dbReference>
<dbReference type="PANTHER" id="PTHR24264">
    <property type="entry name" value="TRYPSIN-RELATED"/>
    <property type="match status" value="1"/>
</dbReference>
<evidence type="ECO:0000259" key="7">
    <source>
        <dbReference type="PROSITE" id="PS51888"/>
    </source>
</evidence>
<dbReference type="Proteomes" id="UP000792457">
    <property type="component" value="Unassembled WGS sequence"/>
</dbReference>
<dbReference type="PANTHER" id="PTHR24264:SF54">
    <property type="entry name" value="PEPTIDASE S1 DOMAIN-CONTAINING PROTEIN"/>
    <property type="match status" value="1"/>
</dbReference>
<accession>A0A8K0KLN1</accession>
<evidence type="ECO:0000313" key="9">
    <source>
        <dbReference type="Proteomes" id="UP000792457"/>
    </source>
</evidence>
<dbReference type="Gene3D" id="3.30.1640.30">
    <property type="match status" value="1"/>
</dbReference>
<dbReference type="OrthoDB" id="6339452at2759"/>
<dbReference type="PROSITE" id="PS51888">
    <property type="entry name" value="CLIP"/>
    <property type="match status" value="1"/>
</dbReference>
<protein>
    <recommendedName>
        <fullName evidence="10">CLIP domain-containing serine protease</fullName>
    </recommendedName>
</protein>
<comment type="caution">
    <text evidence="8">The sequence shown here is derived from an EMBL/GenBank/DDBJ whole genome shotgun (WGS) entry which is preliminary data.</text>
</comment>
<organism evidence="8 9">
    <name type="scientific">Ladona fulva</name>
    <name type="common">Scarce chaser dragonfly</name>
    <name type="synonym">Libellula fulva</name>
    <dbReference type="NCBI Taxonomy" id="123851"/>
    <lineage>
        <taxon>Eukaryota</taxon>
        <taxon>Metazoa</taxon>
        <taxon>Ecdysozoa</taxon>
        <taxon>Arthropoda</taxon>
        <taxon>Hexapoda</taxon>
        <taxon>Insecta</taxon>
        <taxon>Pterygota</taxon>
        <taxon>Palaeoptera</taxon>
        <taxon>Odonata</taxon>
        <taxon>Epiprocta</taxon>
        <taxon>Anisoptera</taxon>
        <taxon>Libelluloidea</taxon>
        <taxon>Libellulidae</taxon>
        <taxon>Ladona</taxon>
    </lineage>
</organism>
<dbReference type="PROSITE" id="PS00135">
    <property type="entry name" value="TRYPSIN_SER"/>
    <property type="match status" value="1"/>
</dbReference>
<name>A0A8K0KLN1_LADFU</name>
<evidence type="ECO:0000259" key="6">
    <source>
        <dbReference type="PROSITE" id="PS50240"/>
    </source>
</evidence>
<dbReference type="SMART" id="SM00020">
    <property type="entry name" value="Tryp_SPc"/>
    <property type="match status" value="1"/>
</dbReference>
<feature type="domain" description="Peptidase S1" evidence="6">
    <location>
        <begin position="53"/>
        <end position="184"/>
    </location>
</feature>
<evidence type="ECO:0000313" key="8">
    <source>
        <dbReference type="EMBL" id="KAG8234523.1"/>
    </source>
</evidence>